<gene>
    <name evidence="10" type="ORF">QP939_29000</name>
</gene>
<reference evidence="10 11" key="1">
    <citation type="submission" date="2023-06" db="EMBL/GenBank/DDBJ databases">
        <authorList>
            <person name="Oyuntsetseg B."/>
            <person name="Kim S.B."/>
        </authorList>
    </citation>
    <scope>NUCLEOTIDE SEQUENCE [LARGE SCALE GENOMIC DNA]</scope>
    <source>
        <strain evidence="10 11">2-2</strain>
    </source>
</reference>
<dbReference type="EMBL" id="CP127173">
    <property type="protein sequence ID" value="WIV52970.1"/>
    <property type="molecule type" value="Genomic_DNA"/>
</dbReference>
<evidence type="ECO:0000256" key="4">
    <source>
        <dbReference type="ARBA" id="ARBA00022833"/>
    </source>
</evidence>
<keyword evidence="3 6" id="KW-0378">Hydrolase</keyword>
<evidence type="ECO:0000256" key="8">
    <source>
        <dbReference type="SAM" id="SignalP"/>
    </source>
</evidence>
<evidence type="ECO:0000259" key="9">
    <source>
        <dbReference type="Pfam" id="PF01435"/>
    </source>
</evidence>
<evidence type="ECO:0000256" key="6">
    <source>
        <dbReference type="RuleBase" id="RU003983"/>
    </source>
</evidence>
<evidence type="ECO:0000256" key="7">
    <source>
        <dbReference type="SAM" id="MobiDB-lite"/>
    </source>
</evidence>
<keyword evidence="8" id="KW-0732">Signal</keyword>
<dbReference type="RefSeq" id="WP_285449368.1">
    <property type="nucleotide sequence ID" value="NZ_CP127173.1"/>
</dbReference>
<dbReference type="InterPro" id="IPR001915">
    <property type="entry name" value="Peptidase_M48"/>
</dbReference>
<dbReference type="Pfam" id="PF01435">
    <property type="entry name" value="Peptidase_M48"/>
    <property type="match status" value="1"/>
</dbReference>
<keyword evidence="2" id="KW-0479">Metal-binding</keyword>
<comment type="similarity">
    <text evidence="6">Belongs to the peptidase M48 family.</text>
</comment>
<dbReference type="EC" id="3.4.24.-" evidence="10"/>
<feature type="region of interest" description="Disordered" evidence="7">
    <location>
        <begin position="68"/>
        <end position="94"/>
    </location>
</feature>
<keyword evidence="4 6" id="KW-0862">Zinc</keyword>
<evidence type="ECO:0000256" key="3">
    <source>
        <dbReference type="ARBA" id="ARBA00022801"/>
    </source>
</evidence>
<comment type="cofactor">
    <cofactor evidence="6">
        <name>Zn(2+)</name>
        <dbReference type="ChEBI" id="CHEBI:29105"/>
    </cofactor>
    <text evidence="6">Binds 1 zinc ion per subunit.</text>
</comment>
<keyword evidence="1 6" id="KW-0645">Protease</keyword>
<proteinExistence type="inferred from homology"/>
<name>A0ABY8XAM6_9PSEU</name>
<evidence type="ECO:0000313" key="11">
    <source>
        <dbReference type="Proteomes" id="UP001227101"/>
    </source>
</evidence>
<evidence type="ECO:0000256" key="5">
    <source>
        <dbReference type="ARBA" id="ARBA00023049"/>
    </source>
</evidence>
<feature type="chain" id="PRO_5046801853" evidence="8">
    <location>
        <begin position="32"/>
        <end position="378"/>
    </location>
</feature>
<evidence type="ECO:0000256" key="1">
    <source>
        <dbReference type="ARBA" id="ARBA00022670"/>
    </source>
</evidence>
<dbReference type="Proteomes" id="UP001227101">
    <property type="component" value="Chromosome"/>
</dbReference>
<organism evidence="10 11">
    <name type="scientific">Amycolatopsis nalaikhensis</name>
    <dbReference type="NCBI Taxonomy" id="715472"/>
    <lineage>
        <taxon>Bacteria</taxon>
        <taxon>Bacillati</taxon>
        <taxon>Actinomycetota</taxon>
        <taxon>Actinomycetes</taxon>
        <taxon>Pseudonocardiales</taxon>
        <taxon>Pseudonocardiaceae</taxon>
        <taxon>Amycolatopsis</taxon>
    </lineage>
</organism>
<dbReference type="GO" id="GO:0008237">
    <property type="term" value="F:metallopeptidase activity"/>
    <property type="evidence" value="ECO:0007669"/>
    <property type="project" value="UniProtKB-KW"/>
</dbReference>
<sequence>MPKQTRILGRAFVAVGALAALVTATAVPAAAAEPSAANVSSVEQDVDRLYQEVADLLQTPRPAKVLSNSKPLLASPIPEPGKKSSPAVAGSPDCTQGSLLTEVDKLAEHLTETELDAAGALSRLVELYASTVATDKSPQVFGTDGQYTPRATAAIDKLRGFWNIESWNIQLVAMKGTDAGSPEKMTQTFALGFDPARAAEAGELATKVTNEIPVLQGGRNPLLSLNAYSYDADNPGGKRITLGDGLLNVNNRSGFDDVSVEAVLGHEYGHQVDFANGNFPGDESGEMGPDAYAGYFLAHAKGEAWDARAQQEVTYLNASIGDCEHSHGTPEQRKAAGAWGEQQALKQFNPNQIVPSAKIIERFQQQYPKLMRTQNAAH</sequence>
<evidence type="ECO:0000313" key="10">
    <source>
        <dbReference type="EMBL" id="WIV52970.1"/>
    </source>
</evidence>
<keyword evidence="11" id="KW-1185">Reference proteome</keyword>
<protein>
    <submittedName>
        <fullName evidence="10">M48 family metalloprotease</fullName>
        <ecNumber evidence="10">3.4.24.-</ecNumber>
    </submittedName>
</protein>
<feature type="domain" description="Peptidase M48" evidence="9">
    <location>
        <begin position="224"/>
        <end position="271"/>
    </location>
</feature>
<keyword evidence="5 6" id="KW-0482">Metalloprotease</keyword>
<feature type="signal peptide" evidence="8">
    <location>
        <begin position="1"/>
        <end position="31"/>
    </location>
</feature>
<accession>A0ABY8XAM6</accession>
<evidence type="ECO:0000256" key="2">
    <source>
        <dbReference type="ARBA" id="ARBA00022723"/>
    </source>
</evidence>